<protein>
    <submittedName>
        <fullName evidence="3">Uncharacterized protein</fullName>
    </submittedName>
</protein>
<keyword evidence="2" id="KW-0472">Membrane</keyword>
<keyword evidence="2" id="KW-1133">Transmembrane helix</keyword>
<keyword evidence="2" id="KW-0812">Transmembrane</keyword>
<accession>A0AAD3CRN6</accession>
<evidence type="ECO:0000313" key="4">
    <source>
        <dbReference type="Proteomes" id="UP001054902"/>
    </source>
</evidence>
<organism evidence="3 4">
    <name type="scientific">Chaetoceros tenuissimus</name>
    <dbReference type="NCBI Taxonomy" id="426638"/>
    <lineage>
        <taxon>Eukaryota</taxon>
        <taxon>Sar</taxon>
        <taxon>Stramenopiles</taxon>
        <taxon>Ochrophyta</taxon>
        <taxon>Bacillariophyta</taxon>
        <taxon>Coscinodiscophyceae</taxon>
        <taxon>Chaetocerotophycidae</taxon>
        <taxon>Chaetocerotales</taxon>
        <taxon>Chaetocerotaceae</taxon>
        <taxon>Chaetoceros</taxon>
    </lineage>
</organism>
<sequence>MNNNDMILASLTNDQIKSKDLIITLYPFAVTAERRYLSRKAPNGIFKQMLSTLLLGRRLILPFTVAQAVICSIISDAFKPINILLNALSITFILKADDIFGNLFIKPTTRRRIVELQFSTMDEDISEEEKLFREEMDWLHDRVIGLLCVISIIIGMQYLEFLGNFGMKTFMSSFSKEEVLPCDELWLAAGQVIFLGSLISLIMQIARTILQKNTVKLKIQEILSVIAGFSIMFVFLMIGYISFQLSNPSVSSDKSRSANYFLVCIMLTIYVLLISSIWYLKHQRDANNVLSNCYHKSVSSSENYADAIDEIDGKDDLLSSEYRDAEDESDGKDGLLPSEYRDVEDGVDGKEDWLPSENKDVKYGVFGLNKVFD</sequence>
<feature type="transmembrane region" description="Helical" evidence="2">
    <location>
        <begin position="143"/>
        <end position="165"/>
    </location>
</feature>
<feature type="transmembrane region" description="Helical" evidence="2">
    <location>
        <begin position="258"/>
        <end position="280"/>
    </location>
</feature>
<proteinExistence type="predicted"/>
<feature type="transmembrane region" description="Helical" evidence="2">
    <location>
        <begin position="185"/>
        <end position="210"/>
    </location>
</feature>
<evidence type="ECO:0000313" key="3">
    <source>
        <dbReference type="EMBL" id="GFH50827.1"/>
    </source>
</evidence>
<feature type="region of interest" description="Disordered" evidence="1">
    <location>
        <begin position="323"/>
        <end position="353"/>
    </location>
</feature>
<dbReference type="AlphaFoldDB" id="A0AAD3CRN6"/>
<gene>
    <name evidence="3" type="ORF">CTEN210_07303</name>
</gene>
<feature type="transmembrane region" description="Helical" evidence="2">
    <location>
        <begin position="222"/>
        <end position="243"/>
    </location>
</feature>
<keyword evidence="4" id="KW-1185">Reference proteome</keyword>
<comment type="caution">
    <text evidence="3">The sequence shown here is derived from an EMBL/GenBank/DDBJ whole genome shotgun (WGS) entry which is preliminary data.</text>
</comment>
<reference evidence="3 4" key="1">
    <citation type="journal article" date="2021" name="Sci. Rep.">
        <title>The genome of the diatom Chaetoceros tenuissimus carries an ancient integrated fragment of an extant virus.</title>
        <authorList>
            <person name="Hongo Y."/>
            <person name="Kimura K."/>
            <person name="Takaki Y."/>
            <person name="Yoshida Y."/>
            <person name="Baba S."/>
            <person name="Kobayashi G."/>
            <person name="Nagasaki K."/>
            <person name="Hano T."/>
            <person name="Tomaru Y."/>
        </authorList>
    </citation>
    <scope>NUCLEOTIDE SEQUENCE [LARGE SCALE GENOMIC DNA]</scope>
    <source>
        <strain evidence="3 4">NIES-3715</strain>
    </source>
</reference>
<dbReference type="Proteomes" id="UP001054902">
    <property type="component" value="Unassembled WGS sequence"/>
</dbReference>
<feature type="compositionally biased region" description="Basic and acidic residues" evidence="1">
    <location>
        <begin position="339"/>
        <end position="353"/>
    </location>
</feature>
<evidence type="ECO:0000256" key="1">
    <source>
        <dbReference type="SAM" id="MobiDB-lite"/>
    </source>
</evidence>
<dbReference type="EMBL" id="BLLK01000040">
    <property type="protein sequence ID" value="GFH50827.1"/>
    <property type="molecule type" value="Genomic_DNA"/>
</dbReference>
<evidence type="ECO:0000256" key="2">
    <source>
        <dbReference type="SAM" id="Phobius"/>
    </source>
</evidence>
<name>A0AAD3CRN6_9STRA</name>